<evidence type="ECO:0000313" key="3">
    <source>
        <dbReference type="Proteomes" id="UP000059542"/>
    </source>
</evidence>
<evidence type="ECO:0000313" key="2">
    <source>
        <dbReference type="EMBL" id="ALW84374.1"/>
    </source>
</evidence>
<organism evidence="2 3">
    <name type="scientific">Hymenobacter sedentarius</name>
    <dbReference type="NCBI Taxonomy" id="1411621"/>
    <lineage>
        <taxon>Bacteria</taxon>
        <taxon>Pseudomonadati</taxon>
        <taxon>Bacteroidota</taxon>
        <taxon>Cytophagia</taxon>
        <taxon>Cytophagales</taxon>
        <taxon>Hymenobacteraceae</taxon>
        <taxon>Hymenobacter</taxon>
    </lineage>
</organism>
<keyword evidence="1" id="KW-0812">Transmembrane</keyword>
<feature type="transmembrane region" description="Helical" evidence="1">
    <location>
        <begin position="117"/>
        <end position="134"/>
    </location>
</feature>
<dbReference type="AlphaFoldDB" id="A0A0U3SE20"/>
<feature type="transmembrane region" description="Helical" evidence="1">
    <location>
        <begin position="307"/>
        <end position="329"/>
    </location>
</feature>
<evidence type="ECO:0000256" key="1">
    <source>
        <dbReference type="SAM" id="Phobius"/>
    </source>
</evidence>
<dbReference type="EMBL" id="CP013909">
    <property type="protein sequence ID" value="ALW84374.1"/>
    <property type="molecule type" value="Genomic_DNA"/>
</dbReference>
<feature type="transmembrane region" description="Helical" evidence="1">
    <location>
        <begin position="140"/>
        <end position="163"/>
    </location>
</feature>
<keyword evidence="3" id="KW-1185">Reference proteome</keyword>
<dbReference type="OrthoDB" id="1081881at2"/>
<dbReference type="Proteomes" id="UP000059542">
    <property type="component" value="Chromosome"/>
</dbReference>
<feature type="transmembrane region" description="Helical" evidence="1">
    <location>
        <begin position="371"/>
        <end position="394"/>
    </location>
</feature>
<gene>
    <name evidence="2" type="ORF">AUC43_04280</name>
</gene>
<feature type="transmembrane region" description="Helical" evidence="1">
    <location>
        <begin position="341"/>
        <end position="359"/>
    </location>
</feature>
<name>A0A0U3SE20_9BACT</name>
<dbReference type="KEGG" id="hyg:AUC43_04280"/>
<feature type="transmembrane region" description="Helical" evidence="1">
    <location>
        <begin position="260"/>
        <end position="286"/>
    </location>
</feature>
<feature type="transmembrane region" description="Helical" evidence="1">
    <location>
        <begin position="87"/>
        <end position="105"/>
    </location>
</feature>
<dbReference type="Pfam" id="PF19528">
    <property type="entry name" value="DUF6056"/>
    <property type="match status" value="1"/>
</dbReference>
<reference evidence="2 3" key="1">
    <citation type="submission" date="2015-12" db="EMBL/GenBank/DDBJ databases">
        <authorList>
            <person name="Shamseldin A."/>
            <person name="Moawad H."/>
            <person name="Abd El-Rahim W.M."/>
            <person name="Sadowsky M.J."/>
        </authorList>
    </citation>
    <scope>NUCLEOTIDE SEQUENCE [LARGE SCALE GENOMIC DNA]</scope>
    <source>
        <strain evidence="2 3">DG5B</strain>
    </source>
</reference>
<keyword evidence="1" id="KW-1133">Transmembrane helix</keyword>
<sequence>MGLFMRALHRYRTLLITLGLVLVVLPFVGLALYNHPSLDDYLDAVTVKELGFWRAQKHFYLTHTGRYTTTVLLALLNPLLYSRLEGHWWWVALFFIFGTLLVLRFGLSELLGLTGKAGWITAASFLSLWLAYAPGQAEGLYWFTGAYTYIMAVWLLLLWVVVLNRYAKARLSNNGAWRWLVALVALTLAVAGTIEPVALPFLMALVMAALASWRLKQGRVVWLLAGLAAVGCLVSFSAPGNFARIASMGGQFGFLKTLCYSAATTGYLLLTWVGNPVLLALSALLLPAMDRIAQQRNQLAVQCLSRIPAGLLAMGLAGLMTLASCPAYYASGTGLPLRARTTLYLLFLLGWFAVLLTWCCRQARSGLPSPILRALVTGRLAPLWTAMLVLFFFADYNVQTRATMLGQGSNNVIRAYRQWLDGEAAGYDAELRARYQTLQSGAPVVTIRPLAYRPDLLYSFDIVGTDNPEFLKGYAQYFGTKQVISEVAAH</sequence>
<dbReference type="InterPro" id="IPR045691">
    <property type="entry name" value="DUF6056"/>
</dbReference>
<keyword evidence="1" id="KW-0472">Membrane</keyword>
<feature type="transmembrane region" description="Helical" evidence="1">
    <location>
        <begin position="220"/>
        <end position="240"/>
    </location>
</feature>
<feature type="transmembrane region" description="Helical" evidence="1">
    <location>
        <begin position="175"/>
        <end position="191"/>
    </location>
</feature>
<feature type="transmembrane region" description="Helical" evidence="1">
    <location>
        <begin position="12"/>
        <end position="33"/>
    </location>
</feature>
<proteinExistence type="predicted"/>
<protein>
    <recommendedName>
        <fullName evidence="4">Glycosyltransferase RgtA/B/C/D-like domain-containing protein</fullName>
    </recommendedName>
</protein>
<dbReference type="STRING" id="1411621.AUC43_04280"/>
<evidence type="ECO:0008006" key="4">
    <source>
        <dbReference type="Google" id="ProtNLM"/>
    </source>
</evidence>
<accession>A0A0U3SE20</accession>
<dbReference type="RefSeq" id="WP_068190310.1">
    <property type="nucleotide sequence ID" value="NZ_CP013909.1"/>
</dbReference>